<evidence type="ECO:0000256" key="4">
    <source>
        <dbReference type="ARBA" id="ARBA00022692"/>
    </source>
</evidence>
<dbReference type="GO" id="GO:0005743">
    <property type="term" value="C:mitochondrial inner membrane"/>
    <property type="evidence" value="ECO:0007669"/>
    <property type="project" value="UniProtKB-SubCell"/>
</dbReference>
<dbReference type="OrthoDB" id="10267654at2759"/>
<evidence type="ECO:0000256" key="9">
    <source>
        <dbReference type="ARBA" id="ARBA00025276"/>
    </source>
</evidence>
<dbReference type="Pfam" id="PF00795">
    <property type="entry name" value="CN_hydrolase"/>
    <property type="match status" value="2"/>
</dbReference>
<dbReference type="PANTHER" id="PTHR32198">
    <property type="entry name" value="MITOCHONDRIAL ESCAPE PROTEIN 2"/>
    <property type="match status" value="1"/>
</dbReference>
<keyword evidence="8" id="KW-0472">Membrane</keyword>
<evidence type="ECO:0000256" key="7">
    <source>
        <dbReference type="ARBA" id="ARBA00023128"/>
    </source>
</evidence>
<evidence type="ECO:0000256" key="8">
    <source>
        <dbReference type="ARBA" id="ARBA00023136"/>
    </source>
</evidence>
<dbReference type="InterPro" id="IPR003010">
    <property type="entry name" value="C-N_Hydrolase"/>
</dbReference>
<dbReference type="SUPFAM" id="SSF56317">
    <property type="entry name" value="Carbon-nitrogen hydrolase"/>
    <property type="match status" value="1"/>
</dbReference>
<keyword evidence="10" id="KW-0507">mRNA processing</keyword>
<evidence type="ECO:0000256" key="2">
    <source>
        <dbReference type="ARBA" id="ARBA00010320"/>
    </source>
</evidence>
<organism evidence="12 13">
    <name type="scientific">Smittium megazygosporum</name>
    <dbReference type="NCBI Taxonomy" id="133381"/>
    <lineage>
        <taxon>Eukaryota</taxon>
        <taxon>Fungi</taxon>
        <taxon>Fungi incertae sedis</taxon>
        <taxon>Zoopagomycota</taxon>
        <taxon>Kickxellomycotina</taxon>
        <taxon>Harpellomycetes</taxon>
        <taxon>Harpellales</taxon>
        <taxon>Legeriomycetaceae</taxon>
        <taxon>Smittium</taxon>
    </lineage>
</organism>
<evidence type="ECO:0000256" key="10">
    <source>
        <dbReference type="RuleBase" id="RU367108"/>
    </source>
</evidence>
<name>A0A2T9ZKN6_9FUNG</name>
<keyword evidence="10" id="KW-0694">RNA-binding</keyword>
<dbReference type="AlphaFoldDB" id="A0A2T9ZKN6"/>
<dbReference type="SUPFAM" id="SSF54928">
    <property type="entry name" value="RNA-binding domain, RBD"/>
    <property type="match status" value="1"/>
</dbReference>
<dbReference type="Pfam" id="PF10443">
    <property type="entry name" value="RNA12"/>
    <property type="match status" value="1"/>
</dbReference>
<evidence type="ECO:0000256" key="5">
    <source>
        <dbReference type="ARBA" id="ARBA00022792"/>
    </source>
</evidence>
<comment type="subcellular location">
    <subcellularLocation>
        <location evidence="1 10">Mitochondrion inner membrane</location>
        <topology evidence="1 10">Single-pass membrane protein</topology>
    </subcellularLocation>
</comment>
<dbReference type="Gene3D" id="3.60.110.10">
    <property type="entry name" value="Carbon-nitrogen hydrolase"/>
    <property type="match status" value="2"/>
</dbReference>
<dbReference type="PROSITE" id="PS50263">
    <property type="entry name" value="CN_HYDROLASE"/>
    <property type="match status" value="1"/>
</dbReference>
<keyword evidence="4" id="KW-0812">Transmembrane</keyword>
<keyword evidence="13" id="KW-1185">Reference proteome</keyword>
<dbReference type="STRING" id="133381.A0A2T9ZKN6"/>
<keyword evidence="6" id="KW-1133">Transmembrane helix</keyword>
<evidence type="ECO:0000256" key="3">
    <source>
        <dbReference type="ARBA" id="ARBA00020222"/>
    </source>
</evidence>
<dbReference type="InterPro" id="IPR018850">
    <property type="entry name" value="Mt_escape_2_C"/>
</dbReference>
<protein>
    <recommendedName>
        <fullName evidence="3 10">Mitochondrial escape protein 2</fullName>
    </recommendedName>
</protein>
<comment type="caution">
    <text evidence="12">The sequence shown here is derived from an EMBL/GenBank/DDBJ whole genome shotgun (WGS) entry which is preliminary data.</text>
</comment>
<evidence type="ECO:0000313" key="13">
    <source>
        <dbReference type="Proteomes" id="UP000245609"/>
    </source>
</evidence>
<dbReference type="InterPro" id="IPR039627">
    <property type="entry name" value="Yme2_C"/>
</dbReference>
<evidence type="ECO:0000313" key="12">
    <source>
        <dbReference type="EMBL" id="PVV05154.1"/>
    </source>
</evidence>
<gene>
    <name evidence="12" type="ORF">BB560_000323</name>
</gene>
<dbReference type="Proteomes" id="UP000245609">
    <property type="component" value="Unassembled WGS sequence"/>
</dbReference>
<reference evidence="12 13" key="1">
    <citation type="journal article" date="2018" name="MBio">
        <title>Comparative Genomics Reveals the Core Gene Toolbox for the Fungus-Insect Symbiosis.</title>
        <authorList>
            <person name="Wang Y."/>
            <person name="Stata M."/>
            <person name="Wang W."/>
            <person name="Stajich J.E."/>
            <person name="White M.M."/>
            <person name="Moncalvo J.M."/>
        </authorList>
    </citation>
    <scope>NUCLEOTIDE SEQUENCE [LARGE SCALE GENOMIC DNA]</scope>
    <source>
        <strain evidence="12 13">SC-DP-2</strain>
    </source>
</reference>
<proteinExistence type="inferred from homology"/>
<evidence type="ECO:0000259" key="11">
    <source>
        <dbReference type="PROSITE" id="PS50263"/>
    </source>
</evidence>
<comment type="similarity">
    <text evidence="2 10">Belongs to the YME2 family.</text>
</comment>
<dbReference type="InterPro" id="IPR035979">
    <property type="entry name" value="RBD_domain_sf"/>
</dbReference>
<dbReference type="GO" id="GO:0003723">
    <property type="term" value="F:RNA binding"/>
    <property type="evidence" value="ECO:0007669"/>
    <property type="project" value="UniProtKB-UniRule"/>
</dbReference>
<evidence type="ECO:0000256" key="1">
    <source>
        <dbReference type="ARBA" id="ARBA00004434"/>
    </source>
</evidence>
<dbReference type="GO" id="GO:0006397">
    <property type="term" value="P:mRNA processing"/>
    <property type="evidence" value="ECO:0007669"/>
    <property type="project" value="UniProtKB-UniRule"/>
</dbReference>
<dbReference type="EMBL" id="MBFS01000032">
    <property type="protein sequence ID" value="PVV05154.1"/>
    <property type="molecule type" value="Genomic_DNA"/>
</dbReference>
<evidence type="ECO:0000256" key="6">
    <source>
        <dbReference type="ARBA" id="ARBA00022989"/>
    </source>
</evidence>
<accession>A0A2T9ZKN6</accession>
<dbReference type="PANTHER" id="PTHR32198:SF2">
    <property type="entry name" value="MITOCHONDRIAL ESCAPE PROTEIN 2"/>
    <property type="match status" value="1"/>
</dbReference>
<comment type="function">
    <text evidence="9 10">Plays a role in maintaining the mitochondrial genome and in controlling the mtDNA escape. Involved in the regulation of mtDNA nucleotide structure and number. May have a dispensable role in early maturation of pre-rRNA.</text>
</comment>
<sequence>MPSFKIALLQLNVSLNKYENLSKVKQMALDAAKNGANIVSLPECFNGTYGAKYFGQFAEHMNPDSLSETPLVLSQLAKEANIYIIGGSIPLIDQSSGKLTNTTIVFDNHGKIIASYSKTHLAVTDIPNSIPLKESDTFNAGNQITSFETHGVVLMVYSAAFDIPSGEPFWETLLRARALDNLIYVAGCNPAYDENAAFVTWGHSAVVGPNGQVVKMAGLEEQILYADIANLARKNLALARLNSPKKTLPPIFPFYKSTNPIFNFVHRYSTLEDSTREQKPVKHQQVVFFISDLFPMKVSKYDIFSKVYSKYKASKTKMDLSEAFDTLSDNFTLTSIEDRVRDGGLRIYLNAEQPADKSLTEDEIKDAFKQHISPLSESDHSLYNLLLHKSYLVKDEVYNIFREYGKIDRIFKPKDMPGDNFVLVQYAAARSASRAYNCLYRFSSKETFIILKYYQLIAKGVVKEWASKHSTFVIPIIAAALATLLYSMFEPIREWSIKNKVTRRFDILVDNLLDQLNLIMNKIPFFKSKYSQTVSKDIPNSNKNDINWDKNNKQKDMLVQFLNQNPDFLILVSGSEEISKSNVVSEALLQKNNFIEIEADKLAHASGFDEQVKLLASMVGYRPYFRFTYQLVLLLDKLLKTVTDQPSGFYNSPSSRFTDVLNSVVSALEQLNKQQIRKLEKADKKTLLVNSSDDDDNYVNISVDQVSKNKDTIDTSPHLVGSVPYEDIPVIVISNFMNQPMEFSSNLIQWAAKLVSSGLAHVIFTSNNKSIHRDLQQAIPLKPLGIITLGDNSIKDSLKYVFNQLRASGELDNECKFEDFSEIHSKFVSGIGSVKKDLDYYIHEIIVGKSGKDAFDNVVSRAFREITKLSVEGVSNGTKKNNTWTEAQLFYLIKALSENKPISYTKVRMSKLFKGNDSILQNMQEHNIISIEYENGIPSYILPGRPVYSLAFSKLMNSPNFLLPLKYFYHKQLLDLDAATISDCEIELKELGFFNLIQSTDNNQNSAYVIYKTLTYIAYIAVLPVIYLGKALNITGNQEECINSDAVRALPEHLKGRVEFLLKKMKSSQKETEYHTQEMNSILKTIEGF</sequence>
<keyword evidence="5 10" id="KW-0999">Mitochondrion inner membrane</keyword>
<feature type="domain" description="CN hydrolase" evidence="11">
    <location>
        <begin position="4"/>
        <end position="230"/>
    </location>
</feature>
<dbReference type="InterPro" id="IPR036526">
    <property type="entry name" value="C-N_Hydrolase_sf"/>
</dbReference>
<keyword evidence="7 10" id="KW-0496">Mitochondrion</keyword>